<name>A0A0M9DIM5_9BACI</name>
<protein>
    <submittedName>
        <fullName evidence="2">Uncharacterized protein</fullName>
    </submittedName>
</protein>
<gene>
    <name evidence="2" type="ORF">ADM90_18455</name>
</gene>
<dbReference type="PATRIC" id="fig|33935.3.peg.2503"/>
<dbReference type="RefSeq" id="WP_053996375.1">
    <property type="nucleotide sequence ID" value="NZ_CP065643.1"/>
</dbReference>
<feature type="transmembrane region" description="Helical" evidence="1">
    <location>
        <begin position="6"/>
        <end position="35"/>
    </location>
</feature>
<dbReference type="STRING" id="33935.ADM90_18455"/>
<dbReference type="AlphaFoldDB" id="A0A0M9DIM5"/>
<keyword evidence="1" id="KW-1133">Transmembrane helix</keyword>
<comment type="caution">
    <text evidence="2">The sequence shown here is derived from an EMBL/GenBank/DDBJ whole genome shotgun (WGS) entry which is preliminary data.</text>
</comment>
<organism evidence="2 3">
    <name type="scientific">Lysinibacillus macroides</name>
    <dbReference type="NCBI Taxonomy" id="33935"/>
    <lineage>
        <taxon>Bacteria</taxon>
        <taxon>Bacillati</taxon>
        <taxon>Bacillota</taxon>
        <taxon>Bacilli</taxon>
        <taxon>Bacillales</taxon>
        <taxon>Bacillaceae</taxon>
        <taxon>Lysinibacillus</taxon>
    </lineage>
</organism>
<dbReference type="Proteomes" id="UP000037977">
    <property type="component" value="Unassembled WGS sequence"/>
</dbReference>
<keyword evidence="1" id="KW-0472">Membrane</keyword>
<keyword evidence="1" id="KW-0812">Transmembrane</keyword>
<evidence type="ECO:0000313" key="3">
    <source>
        <dbReference type="Proteomes" id="UP000037977"/>
    </source>
</evidence>
<reference evidence="2 3" key="1">
    <citation type="submission" date="2015-07" db="EMBL/GenBank/DDBJ databases">
        <title>Genome sequencing project for genomic taxonomy and phylogenomics of Bacillus-like bacteria.</title>
        <authorList>
            <person name="Liu B."/>
            <person name="Wang J."/>
            <person name="Zhu Y."/>
            <person name="Liu G."/>
            <person name="Chen Q."/>
            <person name="Chen Z."/>
            <person name="Che J."/>
            <person name="Ge C."/>
            <person name="Shi H."/>
            <person name="Pan Z."/>
            <person name="Liu X."/>
        </authorList>
    </citation>
    <scope>NUCLEOTIDE SEQUENCE [LARGE SCALE GENOMIC DNA]</scope>
    <source>
        <strain evidence="2 3">DSM 54</strain>
    </source>
</reference>
<keyword evidence="3" id="KW-1185">Reference proteome</keyword>
<accession>A0A0M9DIM5</accession>
<sequence>MIIVVYFGIVILIAFATWLLPLPGKLIALAINLVIPEGVPFMDEIIQFLGIIKNLFRIVTRFFRN</sequence>
<proteinExistence type="predicted"/>
<dbReference type="EMBL" id="LGCI01000010">
    <property type="protein sequence ID" value="KOY81130.1"/>
    <property type="molecule type" value="Genomic_DNA"/>
</dbReference>
<evidence type="ECO:0000256" key="1">
    <source>
        <dbReference type="SAM" id="Phobius"/>
    </source>
</evidence>
<evidence type="ECO:0000313" key="2">
    <source>
        <dbReference type="EMBL" id="KOY81130.1"/>
    </source>
</evidence>